<dbReference type="RefSeq" id="WP_165992268.1">
    <property type="nucleotide sequence ID" value="NZ_JAMYZY010000018.1"/>
</dbReference>
<dbReference type="Proteomes" id="UP001523528">
    <property type="component" value="Unassembled WGS sequence"/>
</dbReference>
<comment type="caution">
    <text evidence="1">The sequence shown here is derived from an EMBL/GenBank/DDBJ whole genome shotgun (WGS) entry which is preliminary data.</text>
</comment>
<evidence type="ECO:0000313" key="1">
    <source>
        <dbReference type="EMBL" id="MCP1258966.1"/>
    </source>
</evidence>
<proteinExistence type="predicted"/>
<keyword evidence="2" id="KW-1185">Reference proteome</keyword>
<accession>A0ABT1F188</accession>
<organism evidence="1 2">
    <name type="scientific">Acetobacter lambici</name>
    <dbReference type="NCBI Taxonomy" id="1332824"/>
    <lineage>
        <taxon>Bacteria</taxon>
        <taxon>Pseudomonadati</taxon>
        <taxon>Pseudomonadota</taxon>
        <taxon>Alphaproteobacteria</taxon>
        <taxon>Acetobacterales</taxon>
        <taxon>Acetobacteraceae</taxon>
        <taxon>Acetobacter</taxon>
    </lineage>
</organism>
<dbReference type="EMBL" id="JAMYZZ010000018">
    <property type="protein sequence ID" value="MCP1258966.1"/>
    <property type="molecule type" value="Genomic_DNA"/>
</dbReference>
<name>A0ABT1F188_9PROT</name>
<sequence>MPTDEQTLCVYFLAARSAASDLRVWVLKRYFLRESQLDSSMTTTFTQLDHVTRSETFYGYSISQAPAALRDPIQHYIRMLWDGQKADAGLAFPKHLLDQHKRISQITETAHQHSKGSFDV</sequence>
<reference evidence="1 2" key="1">
    <citation type="submission" date="2022-06" db="EMBL/GenBank/DDBJ databases">
        <title>Acetobacer genomes from food samples.</title>
        <authorList>
            <person name="Sombolestani A."/>
        </authorList>
    </citation>
    <scope>NUCLEOTIDE SEQUENCE [LARGE SCALE GENOMIC DNA]</scope>
    <source>
        <strain evidence="1 2">R-83285</strain>
    </source>
</reference>
<protein>
    <submittedName>
        <fullName evidence="1">Uncharacterized protein</fullName>
    </submittedName>
</protein>
<evidence type="ECO:0000313" key="2">
    <source>
        <dbReference type="Proteomes" id="UP001523528"/>
    </source>
</evidence>
<gene>
    <name evidence="1" type="ORF">NKW50_10230</name>
</gene>